<feature type="transmembrane region" description="Helical" evidence="1">
    <location>
        <begin position="165"/>
        <end position="184"/>
    </location>
</feature>
<name>A0A229UUR5_9BACL</name>
<feature type="transmembrane region" description="Helical" evidence="1">
    <location>
        <begin position="370"/>
        <end position="391"/>
    </location>
</feature>
<feature type="transmembrane region" description="Helical" evidence="1">
    <location>
        <begin position="232"/>
        <end position="254"/>
    </location>
</feature>
<feature type="transmembrane region" description="Helical" evidence="1">
    <location>
        <begin position="130"/>
        <end position="153"/>
    </location>
</feature>
<dbReference type="InterPro" id="IPR031617">
    <property type="entry name" value="PelG"/>
</dbReference>
<feature type="transmembrane region" description="Helical" evidence="1">
    <location>
        <begin position="190"/>
        <end position="211"/>
    </location>
</feature>
<organism evidence="2 3">
    <name type="scientific">Paenibacillus rigui</name>
    <dbReference type="NCBI Taxonomy" id="554312"/>
    <lineage>
        <taxon>Bacteria</taxon>
        <taxon>Bacillati</taxon>
        <taxon>Bacillota</taxon>
        <taxon>Bacilli</taxon>
        <taxon>Bacillales</taxon>
        <taxon>Paenibacillaceae</taxon>
        <taxon>Paenibacillus</taxon>
    </lineage>
</organism>
<gene>
    <name evidence="2" type="ORF">CF651_09435</name>
</gene>
<evidence type="ECO:0000313" key="3">
    <source>
        <dbReference type="Proteomes" id="UP000215509"/>
    </source>
</evidence>
<accession>A0A229UUR5</accession>
<keyword evidence="1" id="KW-0472">Membrane</keyword>
<feature type="transmembrane region" description="Helical" evidence="1">
    <location>
        <begin position="274"/>
        <end position="294"/>
    </location>
</feature>
<evidence type="ECO:0000256" key="1">
    <source>
        <dbReference type="SAM" id="Phobius"/>
    </source>
</evidence>
<dbReference type="EMBL" id="NMQW01000013">
    <property type="protein sequence ID" value="OXM86659.1"/>
    <property type="molecule type" value="Genomic_DNA"/>
</dbReference>
<feature type="transmembrane region" description="Helical" evidence="1">
    <location>
        <begin position="100"/>
        <end position="124"/>
    </location>
</feature>
<feature type="transmembrane region" description="Helical" evidence="1">
    <location>
        <begin position="424"/>
        <end position="442"/>
    </location>
</feature>
<keyword evidence="3" id="KW-1185">Reference proteome</keyword>
<dbReference type="Proteomes" id="UP000215509">
    <property type="component" value="Unassembled WGS sequence"/>
</dbReference>
<dbReference type="AlphaFoldDB" id="A0A229UUR5"/>
<evidence type="ECO:0008006" key="4">
    <source>
        <dbReference type="Google" id="ProtNLM"/>
    </source>
</evidence>
<dbReference type="Pfam" id="PF16933">
    <property type="entry name" value="PelG"/>
    <property type="match status" value="1"/>
</dbReference>
<proteinExistence type="predicted"/>
<feature type="transmembrane region" description="Helical" evidence="1">
    <location>
        <begin position="68"/>
        <end position="88"/>
    </location>
</feature>
<keyword evidence="1" id="KW-1133">Transmembrane helix</keyword>
<feature type="transmembrane region" description="Helical" evidence="1">
    <location>
        <begin position="328"/>
        <end position="350"/>
    </location>
</feature>
<dbReference type="OrthoDB" id="37830at2"/>
<comment type="caution">
    <text evidence="2">The sequence shown here is derived from an EMBL/GenBank/DDBJ whole genome shotgun (WGS) entry which is preliminary data.</text>
</comment>
<reference evidence="2 3" key="1">
    <citation type="submission" date="2017-07" db="EMBL/GenBank/DDBJ databases">
        <title>Genome sequencing and assembly of Paenibacillus rigui.</title>
        <authorList>
            <person name="Mayilraj S."/>
        </authorList>
    </citation>
    <scope>NUCLEOTIDE SEQUENCE [LARGE SCALE GENOMIC DNA]</scope>
    <source>
        <strain evidence="2 3">JCM 16352</strain>
    </source>
</reference>
<keyword evidence="1" id="KW-0812">Transmembrane</keyword>
<dbReference type="RefSeq" id="WP_094014606.1">
    <property type="nucleotide sequence ID" value="NZ_NMQW01000013.1"/>
</dbReference>
<feature type="transmembrane region" description="Helical" evidence="1">
    <location>
        <begin position="21"/>
        <end position="48"/>
    </location>
</feature>
<evidence type="ECO:0000313" key="2">
    <source>
        <dbReference type="EMBL" id="OXM86659.1"/>
    </source>
</evidence>
<sequence length="480" mass="55030">MAGIGFELKKLFRGNGIVNYIKAYAFSSMVTVGPMMLCMVMLTVLQFILKERQVSFLERELFLSSIQYAFIFSLLVTSFFTMVISRYLADTFYVKEYERILPSFYGLSITCLIIGEIVAAAYLWSSPLSLLFKCTLYVLYAELIIIWLLSVYMSALKDYARIAKAFIIGVVVTLLCAAVLFYGFKAQTALWALASMMCGFLVIILLLKNQLESYFPRGNKNYFAFFTYVEKYPSLALTGFFTTLGIYLHNFIYWKSEFGVKVADTFWFAPAYDVPVFYAYLTIVPTMVVFVVSVETSFYEKFRAYYNVILGSGTLRDIERAKKEMRNVLFQEISFIMQVQLVVSILAMSLGIKILPMLGLSGEEMDTFNILVLGDFLYMILFVIVLLLLYFDDRKGAMWSAAVFLALNLIFAIVLYPYKHYGLSYFLSAFGAFAVAMGRLLYIVKNVDYYTFCSQPIVTRTKYLLTEKLLSRLEKKESIS</sequence>
<feature type="transmembrane region" description="Helical" evidence="1">
    <location>
        <begin position="398"/>
        <end position="418"/>
    </location>
</feature>
<protein>
    <recommendedName>
        <fullName evidence="4">Exopolysaccharide Pel transporter PelG</fullName>
    </recommendedName>
</protein>